<comment type="catalytic activity">
    <reaction evidence="11">
        <text>DNA(n) + a 2'-deoxyribonucleoside 5'-triphosphate = DNA(n+1) + diphosphate</text>
        <dbReference type="Rhea" id="RHEA:22508"/>
        <dbReference type="Rhea" id="RHEA-COMP:17339"/>
        <dbReference type="Rhea" id="RHEA-COMP:17340"/>
        <dbReference type="ChEBI" id="CHEBI:33019"/>
        <dbReference type="ChEBI" id="CHEBI:61560"/>
        <dbReference type="ChEBI" id="CHEBI:173112"/>
        <dbReference type="EC" id="2.7.7.7"/>
    </reaction>
</comment>
<dbReference type="FunFam" id="3.40.50.300:FF:000014">
    <property type="entry name" value="DNA polymerase III subunit gamma/tau"/>
    <property type="match status" value="1"/>
</dbReference>
<dbReference type="Pfam" id="PF22608">
    <property type="entry name" value="DNAX_ATPase_lid"/>
    <property type="match status" value="1"/>
</dbReference>
<accession>A0A381SR03</accession>
<keyword evidence="7" id="KW-0547">Nucleotide-binding</keyword>
<evidence type="ECO:0000259" key="13">
    <source>
        <dbReference type="SMART" id="SM00382"/>
    </source>
</evidence>
<dbReference type="AlphaFoldDB" id="A0A381SR03"/>
<evidence type="ECO:0000313" key="14">
    <source>
        <dbReference type="EMBL" id="SVA05768.1"/>
    </source>
</evidence>
<evidence type="ECO:0000256" key="4">
    <source>
        <dbReference type="ARBA" id="ARBA00022695"/>
    </source>
</evidence>
<dbReference type="GO" id="GO:0006261">
    <property type="term" value="P:DNA-templated DNA replication"/>
    <property type="evidence" value="ECO:0007669"/>
    <property type="project" value="TreeGrafter"/>
</dbReference>
<evidence type="ECO:0000256" key="9">
    <source>
        <dbReference type="ARBA" id="ARBA00022840"/>
    </source>
</evidence>
<feature type="region of interest" description="Disordered" evidence="12">
    <location>
        <begin position="375"/>
        <end position="400"/>
    </location>
</feature>
<sequence>MNDIQEYKVLARKYRPQKFADLIGQESLVAILSNAIVNNRIAHAYVLTGVRGVGKTTTARLIAMSLNCQKRESKSFEPCGSCESCVSIRQDRNLDVIEIDAASKTGVDDIREIIDHVKYKPVNSTYKIFIIDEVHMLSKNAFNALLKTLEEPPEHVKFIFATTEVKKIPITILSRCQRFDLHRIENKLLTSYLFKVSELEKINIEQDAMTLIVRAADGSVRDGLSLLDQAIVNQNESISANQIIDMLGLADRGKIFDLLNYIFQGNAIKALQIYNELHQAGADIIMIFDEMLNAVHFITEIKIAPNLKDDIYIPELERERGSEIAAKLTMATLGLVWQVLFKGYQELQEGFHLHQHGEMIILRLIYLHDGPTPEDLLKEHKEQDKSKSEDISQKNPITSTQINRNETINTKEENFNLPDNKNSIKSNFSITVDSYRNLVDLFYQHKEGMLHTQLYNNVKLISFKVGELTLNTDSIKDPHFNRTVAKLISKWTGRIWQIHTSTSNVGKSLYEEDLINQQKEIEKMKNHPEIKQILEAFPGVSIHSITDITETTDEKNVISIKRKEKEV</sequence>
<protein>
    <recommendedName>
        <fullName evidence="2">DNA-directed DNA polymerase</fullName>
        <ecNumber evidence="2">2.7.7.7</ecNumber>
    </recommendedName>
</protein>
<evidence type="ECO:0000256" key="2">
    <source>
        <dbReference type="ARBA" id="ARBA00012417"/>
    </source>
</evidence>
<dbReference type="GO" id="GO:0009360">
    <property type="term" value="C:DNA polymerase III complex"/>
    <property type="evidence" value="ECO:0007669"/>
    <property type="project" value="InterPro"/>
</dbReference>
<organism evidence="14">
    <name type="scientific">marine metagenome</name>
    <dbReference type="NCBI Taxonomy" id="408172"/>
    <lineage>
        <taxon>unclassified sequences</taxon>
        <taxon>metagenomes</taxon>
        <taxon>ecological metagenomes</taxon>
    </lineage>
</organism>
<evidence type="ECO:0000256" key="7">
    <source>
        <dbReference type="ARBA" id="ARBA00022741"/>
    </source>
</evidence>
<dbReference type="Gene3D" id="3.40.50.300">
    <property type="entry name" value="P-loop containing nucleotide triphosphate hydrolases"/>
    <property type="match status" value="1"/>
</dbReference>
<reference evidence="14" key="1">
    <citation type="submission" date="2018-05" db="EMBL/GenBank/DDBJ databases">
        <authorList>
            <person name="Lanie J.A."/>
            <person name="Ng W.-L."/>
            <person name="Kazmierczak K.M."/>
            <person name="Andrzejewski T.M."/>
            <person name="Davidsen T.M."/>
            <person name="Wayne K.J."/>
            <person name="Tettelin H."/>
            <person name="Glass J.I."/>
            <person name="Rusch D."/>
            <person name="Podicherti R."/>
            <person name="Tsui H.-C.T."/>
            <person name="Winkler M.E."/>
        </authorList>
    </citation>
    <scope>NUCLEOTIDE SEQUENCE</scope>
</reference>
<dbReference type="Gene3D" id="1.20.272.10">
    <property type="match status" value="1"/>
</dbReference>
<dbReference type="NCBIfam" id="NF006585">
    <property type="entry name" value="PRK09111.1"/>
    <property type="match status" value="1"/>
</dbReference>
<evidence type="ECO:0000256" key="10">
    <source>
        <dbReference type="ARBA" id="ARBA00022932"/>
    </source>
</evidence>
<proteinExistence type="inferred from homology"/>
<feature type="compositionally biased region" description="Basic and acidic residues" evidence="12">
    <location>
        <begin position="375"/>
        <end position="392"/>
    </location>
</feature>
<name>A0A381SR03_9ZZZZ</name>
<keyword evidence="3" id="KW-0808">Transferase</keyword>
<keyword evidence="8" id="KW-0862">Zinc</keyword>
<dbReference type="EC" id="2.7.7.7" evidence="2"/>
<dbReference type="InterPro" id="IPR008921">
    <property type="entry name" value="DNA_pol3_clamp-load_cplx_C"/>
</dbReference>
<evidence type="ECO:0000256" key="6">
    <source>
        <dbReference type="ARBA" id="ARBA00022723"/>
    </source>
</evidence>
<evidence type="ECO:0000256" key="12">
    <source>
        <dbReference type="SAM" id="MobiDB-lite"/>
    </source>
</evidence>
<dbReference type="CDD" id="cd00009">
    <property type="entry name" value="AAA"/>
    <property type="match status" value="1"/>
</dbReference>
<comment type="similarity">
    <text evidence="1">Belongs to the DnaX/STICHEL family.</text>
</comment>
<dbReference type="Pfam" id="PF12169">
    <property type="entry name" value="DNA_pol3_gamma3"/>
    <property type="match status" value="1"/>
</dbReference>
<dbReference type="InterPro" id="IPR012763">
    <property type="entry name" value="DNA_pol_III_sug/sutau_N"/>
</dbReference>
<dbReference type="Pfam" id="PF13177">
    <property type="entry name" value="DNA_pol3_delta2"/>
    <property type="match status" value="1"/>
</dbReference>
<keyword evidence="6" id="KW-0479">Metal-binding</keyword>
<dbReference type="SUPFAM" id="SSF48019">
    <property type="entry name" value="post-AAA+ oligomerization domain-like"/>
    <property type="match status" value="1"/>
</dbReference>
<evidence type="ECO:0000256" key="1">
    <source>
        <dbReference type="ARBA" id="ARBA00006360"/>
    </source>
</evidence>
<dbReference type="GO" id="GO:0005524">
    <property type="term" value="F:ATP binding"/>
    <property type="evidence" value="ECO:0007669"/>
    <property type="project" value="UniProtKB-KW"/>
</dbReference>
<evidence type="ECO:0000256" key="3">
    <source>
        <dbReference type="ARBA" id="ARBA00022679"/>
    </source>
</evidence>
<dbReference type="Pfam" id="PF12362">
    <property type="entry name" value="DUF3646"/>
    <property type="match status" value="1"/>
</dbReference>
<dbReference type="NCBIfam" id="NF004046">
    <property type="entry name" value="PRK05563.1"/>
    <property type="match status" value="1"/>
</dbReference>
<dbReference type="GO" id="GO:0003677">
    <property type="term" value="F:DNA binding"/>
    <property type="evidence" value="ECO:0007669"/>
    <property type="project" value="InterPro"/>
</dbReference>
<dbReference type="FunFam" id="1.10.8.60:FF:000013">
    <property type="entry name" value="DNA polymerase III subunit gamma/tau"/>
    <property type="match status" value="1"/>
</dbReference>
<dbReference type="InterPro" id="IPR022107">
    <property type="entry name" value="DNA_pol_III_gamma/tau_C"/>
</dbReference>
<dbReference type="GO" id="GO:0003887">
    <property type="term" value="F:DNA-directed DNA polymerase activity"/>
    <property type="evidence" value="ECO:0007669"/>
    <property type="project" value="UniProtKB-KW"/>
</dbReference>
<dbReference type="GO" id="GO:0046872">
    <property type="term" value="F:metal ion binding"/>
    <property type="evidence" value="ECO:0007669"/>
    <property type="project" value="UniProtKB-KW"/>
</dbReference>
<evidence type="ECO:0000256" key="11">
    <source>
        <dbReference type="ARBA" id="ARBA00049244"/>
    </source>
</evidence>
<keyword evidence="5" id="KW-0235">DNA replication</keyword>
<evidence type="ECO:0000256" key="5">
    <source>
        <dbReference type="ARBA" id="ARBA00022705"/>
    </source>
</evidence>
<dbReference type="NCBIfam" id="TIGR02397">
    <property type="entry name" value="dnaX_nterm"/>
    <property type="match status" value="1"/>
</dbReference>
<dbReference type="EMBL" id="UINC01003374">
    <property type="protein sequence ID" value="SVA05768.1"/>
    <property type="molecule type" value="Genomic_DNA"/>
</dbReference>
<dbReference type="InterPro" id="IPR027417">
    <property type="entry name" value="P-loop_NTPase"/>
</dbReference>
<evidence type="ECO:0000256" key="8">
    <source>
        <dbReference type="ARBA" id="ARBA00022833"/>
    </source>
</evidence>
<dbReference type="SMART" id="SM00382">
    <property type="entry name" value="AAA"/>
    <property type="match status" value="1"/>
</dbReference>
<dbReference type="PANTHER" id="PTHR11669:SF0">
    <property type="entry name" value="PROTEIN STICHEL-LIKE 2"/>
    <property type="match status" value="1"/>
</dbReference>
<keyword evidence="10" id="KW-0239">DNA-directed DNA polymerase</keyword>
<dbReference type="PANTHER" id="PTHR11669">
    <property type="entry name" value="REPLICATION FACTOR C / DNA POLYMERASE III GAMMA-TAU SUBUNIT"/>
    <property type="match status" value="1"/>
</dbReference>
<feature type="domain" description="AAA+ ATPase" evidence="13">
    <location>
        <begin position="41"/>
        <end position="185"/>
    </location>
</feature>
<dbReference type="InterPro" id="IPR045085">
    <property type="entry name" value="HLD_clamp_pol_III_gamma_tau"/>
</dbReference>
<dbReference type="InterPro" id="IPR050238">
    <property type="entry name" value="DNA_Rep/Repair_Clamp_Loader"/>
</dbReference>
<gene>
    <name evidence="14" type="ORF">METZ01_LOCUS58622</name>
</gene>
<dbReference type="InterPro" id="IPR003593">
    <property type="entry name" value="AAA+_ATPase"/>
</dbReference>
<dbReference type="Gene3D" id="1.10.8.60">
    <property type="match status" value="1"/>
</dbReference>
<dbReference type="SUPFAM" id="SSF52540">
    <property type="entry name" value="P-loop containing nucleoside triphosphate hydrolases"/>
    <property type="match status" value="1"/>
</dbReference>
<dbReference type="CDD" id="cd18137">
    <property type="entry name" value="HLD_clamp_pol_III_gamma_tau"/>
    <property type="match status" value="1"/>
</dbReference>
<keyword evidence="9" id="KW-0067">ATP-binding</keyword>
<dbReference type="InterPro" id="IPR022754">
    <property type="entry name" value="DNA_pol_III_gamma-3"/>
</dbReference>
<keyword evidence="4" id="KW-0548">Nucleotidyltransferase</keyword>